<dbReference type="GO" id="GO:0003700">
    <property type="term" value="F:DNA-binding transcription factor activity"/>
    <property type="evidence" value="ECO:0007669"/>
    <property type="project" value="TreeGrafter"/>
</dbReference>
<gene>
    <name evidence="6" type="ORF">F6W96_27055</name>
</gene>
<dbReference type="Pfam" id="PF00440">
    <property type="entry name" value="TetR_N"/>
    <property type="match status" value="1"/>
</dbReference>
<dbReference type="PRINTS" id="PR00455">
    <property type="entry name" value="HTHTETR"/>
</dbReference>
<dbReference type="Proteomes" id="UP000500953">
    <property type="component" value="Chromosome"/>
</dbReference>
<dbReference type="RefSeq" id="WP_167488742.1">
    <property type="nucleotide sequence ID" value="NZ_CP046173.1"/>
</dbReference>
<dbReference type="InterPro" id="IPR041347">
    <property type="entry name" value="MftR_C"/>
</dbReference>
<dbReference type="PROSITE" id="PS50977">
    <property type="entry name" value="HTH_TETR_2"/>
    <property type="match status" value="1"/>
</dbReference>
<evidence type="ECO:0000256" key="4">
    <source>
        <dbReference type="PROSITE-ProRule" id="PRU00335"/>
    </source>
</evidence>
<dbReference type="Gene3D" id="1.10.10.60">
    <property type="entry name" value="Homeodomain-like"/>
    <property type="match status" value="1"/>
</dbReference>
<sequence length="195" mass="20989">MSGLRERKKAQTRQALADAAMRLFLERGYDAVSLKEIAEAADVSVPTVFAHFPDGKESLVFDLDADRERQLVAAVRDRAPGSGVLDGLLEMYLAGPLTRESAEMRDFLRLIESTPALHDYSRRMWQRHEGALAGALAAELGVPPGDPAATALAHFALGAVQVARAADDPAAAITRIFELLESGWGPLLSGPRSGR</sequence>
<dbReference type="GO" id="GO:0000976">
    <property type="term" value="F:transcription cis-regulatory region binding"/>
    <property type="evidence" value="ECO:0007669"/>
    <property type="project" value="TreeGrafter"/>
</dbReference>
<evidence type="ECO:0000259" key="5">
    <source>
        <dbReference type="PROSITE" id="PS50977"/>
    </source>
</evidence>
<dbReference type="PANTHER" id="PTHR30055:SF234">
    <property type="entry name" value="HTH-TYPE TRANSCRIPTIONAL REGULATOR BETI"/>
    <property type="match status" value="1"/>
</dbReference>
<feature type="domain" description="HTH tetR-type" evidence="5">
    <location>
        <begin position="10"/>
        <end position="70"/>
    </location>
</feature>
<organism evidence="6 7">
    <name type="scientific">Nocardia terpenica</name>
    <dbReference type="NCBI Taxonomy" id="455432"/>
    <lineage>
        <taxon>Bacteria</taxon>
        <taxon>Bacillati</taxon>
        <taxon>Actinomycetota</taxon>
        <taxon>Actinomycetes</taxon>
        <taxon>Mycobacteriales</taxon>
        <taxon>Nocardiaceae</taxon>
        <taxon>Nocardia</taxon>
    </lineage>
</organism>
<evidence type="ECO:0000256" key="1">
    <source>
        <dbReference type="ARBA" id="ARBA00023015"/>
    </source>
</evidence>
<protein>
    <submittedName>
        <fullName evidence="6">TetR family transcriptional regulator</fullName>
    </submittedName>
</protein>
<keyword evidence="3" id="KW-0804">Transcription</keyword>
<accession>A0A6G9Z772</accession>
<dbReference type="SUPFAM" id="SSF46689">
    <property type="entry name" value="Homeodomain-like"/>
    <property type="match status" value="1"/>
</dbReference>
<dbReference type="EMBL" id="CP046173">
    <property type="protein sequence ID" value="QIS21449.1"/>
    <property type="molecule type" value="Genomic_DNA"/>
</dbReference>
<evidence type="ECO:0000256" key="2">
    <source>
        <dbReference type="ARBA" id="ARBA00023125"/>
    </source>
</evidence>
<dbReference type="InterPro" id="IPR001647">
    <property type="entry name" value="HTH_TetR"/>
</dbReference>
<dbReference type="Pfam" id="PF17754">
    <property type="entry name" value="TetR_C_14"/>
    <property type="match status" value="1"/>
</dbReference>
<evidence type="ECO:0000313" key="6">
    <source>
        <dbReference type="EMBL" id="QIS21449.1"/>
    </source>
</evidence>
<dbReference type="InterPro" id="IPR009057">
    <property type="entry name" value="Homeodomain-like_sf"/>
</dbReference>
<dbReference type="InterPro" id="IPR050109">
    <property type="entry name" value="HTH-type_TetR-like_transc_reg"/>
</dbReference>
<evidence type="ECO:0000256" key="3">
    <source>
        <dbReference type="ARBA" id="ARBA00023163"/>
    </source>
</evidence>
<proteinExistence type="predicted"/>
<name>A0A6G9Z772_9NOCA</name>
<evidence type="ECO:0000313" key="7">
    <source>
        <dbReference type="Proteomes" id="UP000500953"/>
    </source>
</evidence>
<feature type="DNA-binding region" description="H-T-H motif" evidence="4">
    <location>
        <begin position="33"/>
        <end position="52"/>
    </location>
</feature>
<keyword evidence="2 4" id="KW-0238">DNA-binding</keyword>
<dbReference type="PANTHER" id="PTHR30055">
    <property type="entry name" value="HTH-TYPE TRANSCRIPTIONAL REGULATOR RUTR"/>
    <property type="match status" value="1"/>
</dbReference>
<keyword evidence="1" id="KW-0805">Transcription regulation</keyword>
<dbReference type="Gene3D" id="1.10.357.10">
    <property type="entry name" value="Tetracycline Repressor, domain 2"/>
    <property type="match status" value="1"/>
</dbReference>
<reference evidence="6 7" key="1">
    <citation type="journal article" date="2019" name="ACS Chem. Biol.">
        <title>Identification and Mobilization of a Cryptic Antibiotic Biosynthesis Gene Locus from a Human-Pathogenic Nocardia Isolate.</title>
        <authorList>
            <person name="Herisse M."/>
            <person name="Ishida K."/>
            <person name="Porter J.L."/>
            <person name="Howden B."/>
            <person name="Hertweck C."/>
            <person name="Stinear T.P."/>
            <person name="Pidot S.J."/>
        </authorList>
    </citation>
    <scope>NUCLEOTIDE SEQUENCE [LARGE SCALE GENOMIC DNA]</scope>
    <source>
        <strain evidence="6 7">AUSMDU00012715</strain>
    </source>
</reference>
<dbReference type="AlphaFoldDB" id="A0A6G9Z772"/>